<evidence type="ECO:0000256" key="4">
    <source>
        <dbReference type="ARBA" id="ARBA00022679"/>
    </source>
</evidence>
<dbReference type="HAMAP" id="MF_00019">
    <property type="entry name" value="PlsX"/>
    <property type="match status" value="1"/>
</dbReference>
<reference evidence="11 12" key="1">
    <citation type="submission" date="2019-07" db="EMBL/GenBank/DDBJ databases">
        <title>Whole genome shotgun sequence of Asaia bogorensis NBRC 16594.</title>
        <authorList>
            <person name="Hosoyama A."/>
            <person name="Uohara A."/>
            <person name="Ohji S."/>
            <person name="Ichikawa N."/>
        </authorList>
    </citation>
    <scope>NUCLEOTIDE SEQUENCE [LARGE SCALE GENOMIC DNA]</scope>
    <source>
        <strain evidence="11 12">NBRC 16594</strain>
    </source>
</reference>
<evidence type="ECO:0000313" key="12">
    <source>
        <dbReference type="Proteomes" id="UP000321287"/>
    </source>
</evidence>
<organism evidence="11 12">
    <name type="scientific">Asaia bogorensis NBRC 16594</name>
    <dbReference type="NCBI Taxonomy" id="1231624"/>
    <lineage>
        <taxon>Bacteria</taxon>
        <taxon>Pseudomonadati</taxon>
        <taxon>Pseudomonadota</taxon>
        <taxon>Alphaproteobacteria</taxon>
        <taxon>Acetobacterales</taxon>
        <taxon>Acetobacteraceae</taxon>
        <taxon>Asaia</taxon>
    </lineage>
</organism>
<comment type="subunit">
    <text evidence="9 10">Homodimer. Probably interacts with PlsY.</text>
</comment>
<comment type="similarity">
    <text evidence="10">Belongs to the PlsX family.</text>
</comment>
<dbReference type="PANTHER" id="PTHR30100:SF1">
    <property type="entry name" value="PHOSPHATE ACYLTRANSFERASE"/>
    <property type="match status" value="1"/>
</dbReference>
<dbReference type="GO" id="GO:0006633">
    <property type="term" value="P:fatty acid biosynthetic process"/>
    <property type="evidence" value="ECO:0007669"/>
    <property type="project" value="UniProtKB-UniRule"/>
</dbReference>
<comment type="caution">
    <text evidence="11">The sequence shown here is derived from an EMBL/GenBank/DDBJ whole genome shotgun (WGS) entry which is preliminary data.</text>
</comment>
<dbReference type="EC" id="2.3.1.274" evidence="8 10"/>
<dbReference type="SUPFAM" id="SSF53659">
    <property type="entry name" value="Isocitrate/Isopropylmalate dehydrogenase-like"/>
    <property type="match status" value="1"/>
</dbReference>
<dbReference type="GeneID" id="78226140"/>
<evidence type="ECO:0000256" key="3">
    <source>
        <dbReference type="ARBA" id="ARBA00022516"/>
    </source>
</evidence>
<dbReference type="Proteomes" id="UP000321287">
    <property type="component" value="Unassembled WGS sequence"/>
</dbReference>
<keyword evidence="4 10" id="KW-0808">Transferase</keyword>
<dbReference type="AlphaFoldDB" id="A0AAN4R760"/>
<dbReference type="GO" id="GO:0008654">
    <property type="term" value="P:phospholipid biosynthetic process"/>
    <property type="evidence" value="ECO:0007669"/>
    <property type="project" value="UniProtKB-KW"/>
</dbReference>
<dbReference type="InterPro" id="IPR003664">
    <property type="entry name" value="FA_synthesis"/>
</dbReference>
<dbReference type="Gene3D" id="3.40.718.10">
    <property type="entry name" value="Isopropylmalate Dehydrogenase"/>
    <property type="match status" value="1"/>
</dbReference>
<comment type="function">
    <text evidence="10">Catalyzes the reversible formation of acyl-phosphate (acyl-PO(4)) from acyl-[acyl-carrier-protein] (acyl-ACP). This enzyme utilizes acyl-ACP as fatty acyl donor, but not acyl-CoA.</text>
</comment>
<dbReference type="InterPro" id="IPR012281">
    <property type="entry name" value="Phospholipid_synth_PlsX-like"/>
</dbReference>
<protein>
    <recommendedName>
        <fullName evidence="8 10">Phosphate acyltransferase</fullName>
        <ecNumber evidence="8 10">2.3.1.274</ecNumber>
    </recommendedName>
    <alternativeName>
        <fullName evidence="10">Acyl-ACP phosphotransacylase</fullName>
    </alternativeName>
    <alternativeName>
        <fullName evidence="10">Acyl-[acyl-carrier-protein]--phosphate acyltransferase</fullName>
    </alternativeName>
    <alternativeName>
        <fullName evidence="10">Phosphate-acyl-ACP acyltransferase</fullName>
    </alternativeName>
</protein>
<keyword evidence="7 10" id="KW-1208">Phospholipid metabolism</keyword>
<gene>
    <name evidence="10 11" type="primary">plsX</name>
    <name evidence="11" type="ORF">ABO01nite_21610</name>
</gene>
<name>A0AAN4R760_9PROT</name>
<keyword evidence="3 10" id="KW-0444">Lipid biosynthesis</keyword>
<dbReference type="GO" id="GO:0043811">
    <property type="term" value="F:phosphate:acyl-[acyl carrier protein] acyltransferase activity"/>
    <property type="evidence" value="ECO:0007669"/>
    <property type="project" value="UniProtKB-UniRule"/>
</dbReference>
<comment type="subcellular location">
    <subcellularLocation>
        <location evidence="10">Cytoplasm</location>
    </subcellularLocation>
    <text evidence="10">Associated with the membrane possibly through PlsY.</text>
</comment>
<evidence type="ECO:0000256" key="8">
    <source>
        <dbReference type="ARBA" id="ARBA00024069"/>
    </source>
</evidence>
<evidence type="ECO:0000256" key="7">
    <source>
        <dbReference type="ARBA" id="ARBA00023264"/>
    </source>
</evidence>
<accession>A0AAN4R760</accession>
<dbReference type="EMBL" id="BJVS01000006">
    <property type="protein sequence ID" value="GEL54154.1"/>
    <property type="molecule type" value="Genomic_DNA"/>
</dbReference>
<keyword evidence="2 10" id="KW-0963">Cytoplasm</keyword>
<dbReference type="NCBIfam" id="TIGR00182">
    <property type="entry name" value="plsX"/>
    <property type="match status" value="1"/>
</dbReference>
<evidence type="ECO:0000256" key="1">
    <source>
        <dbReference type="ARBA" id="ARBA00001232"/>
    </source>
</evidence>
<comment type="pathway">
    <text evidence="10">Lipid metabolism; phospholipid metabolism.</text>
</comment>
<keyword evidence="5 10" id="KW-0443">Lipid metabolism</keyword>
<keyword evidence="6 10" id="KW-0594">Phospholipid biosynthesis</keyword>
<evidence type="ECO:0000313" key="11">
    <source>
        <dbReference type="EMBL" id="GEL54154.1"/>
    </source>
</evidence>
<sequence length="363" mass="38041">MTDLDAPASQAAPYSLAIDAMGGDHAPEIVLAGLDRAADRHPTAKILLVGDEAILRPQLARYAKAQRICEIRHAPSSISMEMKPTAALRLRDSSLRMAIDAVASGEAGGVVSAGNSGAMLALAKIVLKTLPGITRPAMAAVNPSARGDVVMLDLGANIACDTRNLVEFAVMGEAFAKAVLGLPAPSIGLLNVGAEELKGDERLRAAADILRESPLAAQFHGFVEGHDITAGTTDVVVTDGFSGNIALKTGEGALKLVSMLLQRVFKTSLLTRIGYLLVRPGLERMKEWIDPRRYNGAVFVGLNGIVVKSHGGADAEGFAAAIDVAMDAVTHSINEKIRERLRQVEALMAANVETELATSPSAA</sequence>
<dbReference type="GO" id="GO:0005737">
    <property type="term" value="C:cytoplasm"/>
    <property type="evidence" value="ECO:0007669"/>
    <property type="project" value="UniProtKB-SubCell"/>
</dbReference>
<evidence type="ECO:0000256" key="9">
    <source>
        <dbReference type="ARBA" id="ARBA00046608"/>
    </source>
</evidence>
<dbReference type="RefSeq" id="WP_023977525.1">
    <property type="nucleotide sequence ID" value="NZ_AP014690.1"/>
</dbReference>
<proteinExistence type="inferred from homology"/>
<evidence type="ECO:0000256" key="10">
    <source>
        <dbReference type="HAMAP-Rule" id="MF_00019"/>
    </source>
</evidence>
<keyword evidence="11" id="KW-0012">Acyltransferase</keyword>
<dbReference type="PANTHER" id="PTHR30100">
    <property type="entry name" value="FATTY ACID/PHOSPHOLIPID SYNTHESIS PROTEIN PLSX"/>
    <property type="match status" value="1"/>
</dbReference>
<evidence type="ECO:0000256" key="2">
    <source>
        <dbReference type="ARBA" id="ARBA00022490"/>
    </source>
</evidence>
<evidence type="ECO:0000256" key="5">
    <source>
        <dbReference type="ARBA" id="ARBA00023098"/>
    </source>
</evidence>
<comment type="catalytic activity">
    <reaction evidence="1 10">
        <text>a fatty acyl-[ACP] + phosphate = an acyl phosphate + holo-[ACP]</text>
        <dbReference type="Rhea" id="RHEA:42292"/>
        <dbReference type="Rhea" id="RHEA-COMP:9685"/>
        <dbReference type="Rhea" id="RHEA-COMP:14125"/>
        <dbReference type="ChEBI" id="CHEBI:43474"/>
        <dbReference type="ChEBI" id="CHEBI:59918"/>
        <dbReference type="ChEBI" id="CHEBI:64479"/>
        <dbReference type="ChEBI" id="CHEBI:138651"/>
        <dbReference type="EC" id="2.3.1.274"/>
    </reaction>
</comment>
<evidence type="ECO:0000256" key="6">
    <source>
        <dbReference type="ARBA" id="ARBA00023209"/>
    </source>
</evidence>
<keyword evidence="12" id="KW-1185">Reference proteome</keyword>
<dbReference type="Pfam" id="PF02504">
    <property type="entry name" value="FA_synthesis"/>
    <property type="match status" value="1"/>
</dbReference>
<dbReference type="PIRSF" id="PIRSF002465">
    <property type="entry name" value="Phsphlp_syn_PlsX"/>
    <property type="match status" value="1"/>
</dbReference>
<dbReference type="KEGG" id="abg:Asbog_01068"/>